<gene>
    <name evidence="2" type="ORF">Pmani_012833</name>
</gene>
<proteinExistence type="predicted"/>
<dbReference type="EMBL" id="JAWZYT010001059">
    <property type="protein sequence ID" value="KAK4315980.1"/>
    <property type="molecule type" value="Genomic_DNA"/>
</dbReference>
<dbReference type="AlphaFoldDB" id="A0AAE1UE85"/>
<organism evidence="2 3">
    <name type="scientific">Petrolisthes manimaculis</name>
    <dbReference type="NCBI Taxonomy" id="1843537"/>
    <lineage>
        <taxon>Eukaryota</taxon>
        <taxon>Metazoa</taxon>
        <taxon>Ecdysozoa</taxon>
        <taxon>Arthropoda</taxon>
        <taxon>Crustacea</taxon>
        <taxon>Multicrustacea</taxon>
        <taxon>Malacostraca</taxon>
        <taxon>Eumalacostraca</taxon>
        <taxon>Eucarida</taxon>
        <taxon>Decapoda</taxon>
        <taxon>Pleocyemata</taxon>
        <taxon>Anomura</taxon>
        <taxon>Galatheoidea</taxon>
        <taxon>Porcellanidae</taxon>
        <taxon>Petrolisthes</taxon>
    </lineage>
</organism>
<name>A0AAE1UE85_9EUCA</name>
<feature type="compositionally biased region" description="Pro residues" evidence="1">
    <location>
        <begin position="8"/>
        <end position="77"/>
    </location>
</feature>
<evidence type="ECO:0000256" key="1">
    <source>
        <dbReference type="SAM" id="MobiDB-lite"/>
    </source>
</evidence>
<dbReference type="PRINTS" id="PR01217">
    <property type="entry name" value="PRICHEXTENSN"/>
</dbReference>
<comment type="caution">
    <text evidence="2">The sequence shown here is derived from an EMBL/GenBank/DDBJ whole genome shotgun (WGS) entry which is preliminary data.</text>
</comment>
<evidence type="ECO:0000313" key="2">
    <source>
        <dbReference type="EMBL" id="KAK4315980.1"/>
    </source>
</evidence>
<accession>A0AAE1UE85</accession>
<evidence type="ECO:0000313" key="3">
    <source>
        <dbReference type="Proteomes" id="UP001292094"/>
    </source>
</evidence>
<feature type="region of interest" description="Disordered" evidence="1">
    <location>
        <begin position="1"/>
        <end position="81"/>
    </location>
</feature>
<sequence>MSFVFLCTPPPPPLNPHPPPSHLNPPPPPPPPPPPLNPHPPPSHLNPPPPPPPPPPSPPPPPPPPPPPSPPLPPPLPTDQYGVMMDGVGIKDQHTITSSVSFRGLYDGLENNGLLKLRHETRHWVCACDVIGILRDRPPQHRFLHAVHTTTQL</sequence>
<protein>
    <submittedName>
        <fullName evidence="2">Uncharacterized protein</fullName>
    </submittedName>
</protein>
<reference evidence="2" key="1">
    <citation type="submission" date="2023-11" db="EMBL/GenBank/DDBJ databases">
        <title>Genome assemblies of two species of porcelain crab, Petrolisthes cinctipes and Petrolisthes manimaculis (Anomura: Porcellanidae).</title>
        <authorList>
            <person name="Angst P."/>
        </authorList>
    </citation>
    <scope>NUCLEOTIDE SEQUENCE</scope>
    <source>
        <strain evidence="2">PB745_02</strain>
        <tissue evidence="2">Gill</tissue>
    </source>
</reference>
<dbReference type="Proteomes" id="UP001292094">
    <property type="component" value="Unassembled WGS sequence"/>
</dbReference>
<keyword evidence="3" id="KW-1185">Reference proteome</keyword>